<evidence type="ECO:0000313" key="2">
    <source>
        <dbReference type="EMBL" id="MFB2838805.1"/>
    </source>
</evidence>
<dbReference type="RefSeq" id="WP_413281103.1">
    <property type="nucleotide sequence ID" value="NZ_JBHFNT010000279.1"/>
</dbReference>
<keyword evidence="3" id="KW-1185">Reference proteome</keyword>
<evidence type="ECO:0000313" key="3">
    <source>
        <dbReference type="Proteomes" id="UP001576780"/>
    </source>
</evidence>
<sequence>MKNGSLFADRTAVIATMHKKEQVISPILERELGVKAIVPSNFDSDKFGTFTREVKRLGTQIEAAKLKAEQALNITGETLAIASEGTFSPHPFVPYLSCDREIVLLLDKKHNIEIIGEDFSTETNHSHQLVKSVEEAFEFAQKIGFPEHGLVVMFEEIPKDSSQIIKGITTPENLEEAVSLFLKKSPNGKVHLETDMRALYNPTRMNNIAKATLNLVEKINSLCPNCDFPGFSITDRKPGLPCALCNMPTQLTLATIYQCKKCGFQKETLFPDGIKQADPAQCMYCNP</sequence>
<dbReference type="EMBL" id="JBHFNT010000279">
    <property type="protein sequence ID" value="MFB2838805.1"/>
    <property type="molecule type" value="Genomic_DNA"/>
</dbReference>
<proteinExistence type="predicted"/>
<protein>
    <submittedName>
        <fullName evidence="2">DUF6671 family protein</fullName>
    </submittedName>
</protein>
<dbReference type="InterPro" id="IPR046612">
    <property type="entry name" value="DUF6671"/>
</dbReference>
<dbReference type="Pfam" id="PF20376">
    <property type="entry name" value="DUF6671"/>
    <property type="match status" value="1"/>
</dbReference>
<dbReference type="Proteomes" id="UP001576780">
    <property type="component" value="Unassembled WGS sequence"/>
</dbReference>
<evidence type="ECO:0000259" key="1">
    <source>
        <dbReference type="Pfam" id="PF20376"/>
    </source>
</evidence>
<feature type="domain" description="DUF6671" evidence="1">
    <location>
        <begin position="67"/>
        <end position="287"/>
    </location>
</feature>
<reference evidence="2 3" key="1">
    <citation type="submission" date="2024-09" db="EMBL/GenBank/DDBJ databases">
        <title>Floridaenema gen nov. (Aerosakkonemataceae, Aerosakkonematales ord. nov., Cyanobacteria) from benthic tropical and subtropical fresh waters, with the description of four new species.</title>
        <authorList>
            <person name="Moretto J.A."/>
            <person name="Berthold D.E."/>
            <person name="Lefler F.W."/>
            <person name="Huang I.-S."/>
            <person name="Laughinghouse H. IV."/>
        </authorList>
    </citation>
    <scope>NUCLEOTIDE SEQUENCE [LARGE SCALE GENOMIC DNA]</scope>
    <source>
        <strain evidence="2 3">BLCC-F167</strain>
    </source>
</reference>
<name>A0ABV4WUM7_9CYAN</name>
<organism evidence="2 3">
    <name type="scientific">Floridaenema evergladense BLCC-F167</name>
    <dbReference type="NCBI Taxonomy" id="3153639"/>
    <lineage>
        <taxon>Bacteria</taxon>
        <taxon>Bacillati</taxon>
        <taxon>Cyanobacteriota</taxon>
        <taxon>Cyanophyceae</taxon>
        <taxon>Oscillatoriophycideae</taxon>
        <taxon>Aerosakkonematales</taxon>
        <taxon>Aerosakkonemataceae</taxon>
        <taxon>Floridanema</taxon>
        <taxon>Floridanema evergladense</taxon>
    </lineage>
</organism>
<gene>
    <name evidence="2" type="ORF">ACE1CA_30320</name>
</gene>
<comment type="caution">
    <text evidence="2">The sequence shown here is derived from an EMBL/GenBank/DDBJ whole genome shotgun (WGS) entry which is preliminary data.</text>
</comment>
<accession>A0ABV4WUM7</accession>